<name>A0A9N8VSN4_9GLOM</name>
<organism evidence="1 2">
    <name type="scientific">Acaulospora morrowiae</name>
    <dbReference type="NCBI Taxonomy" id="94023"/>
    <lineage>
        <taxon>Eukaryota</taxon>
        <taxon>Fungi</taxon>
        <taxon>Fungi incertae sedis</taxon>
        <taxon>Mucoromycota</taxon>
        <taxon>Glomeromycotina</taxon>
        <taxon>Glomeromycetes</taxon>
        <taxon>Diversisporales</taxon>
        <taxon>Acaulosporaceae</taxon>
        <taxon>Acaulospora</taxon>
    </lineage>
</organism>
<sequence>MASIKETPLSKLQRIQKYKFIIIKLKDLRISFKNHHELIGKYAAFTRQRSKDQSKRIAESKFVASDWSLQEFLLWKKLLDTVEKFYAIALVCQDRKIELLEFLKKHGKSESVNLFEYYVGNQSEKLVDKLYQELLENLKIDADYYNICREFLYKESTPINPTEERKVSQEMLDTLKKTFESHYQLFEEINRDPSVWARVNKNTSIMWKPK</sequence>
<dbReference type="Proteomes" id="UP000789342">
    <property type="component" value="Unassembled WGS sequence"/>
</dbReference>
<dbReference type="OrthoDB" id="2322908at2759"/>
<evidence type="ECO:0000313" key="1">
    <source>
        <dbReference type="EMBL" id="CAG8459934.1"/>
    </source>
</evidence>
<reference evidence="1" key="1">
    <citation type="submission" date="2021-06" db="EMBL/GenBank/DDBJ databases">
        <authorList>
            <person name="Kallberg Y."/>
            <person name="Tangrot J."/>
            <person name="Rosling A."/>
        </authorList>
    </citation>
    <scope>NUCLEOTIDE SEQUENCE</scope>
    <source>
        <strain evidence="1">CL551</strain>
    </source>
</reference>
<keyword evidence="2" id="KW-1185">Reference proteome</keyword>
<dbReference type="AlphaFoldDB" id="A0A9N8VSN4"/>
<accession>A0A9N8VSN4</accession>
<protein>
    <submittedName>
        <fullName evidence="1">16429_t:CDS:1</fullName>
    </submittedName>
</protein>
<proteinExistence type="predicted"/>
<evidence type="ECO:0000313" key="2">
    <source>
        <dbReference type="Proteomes" id="UP000789342"/>
    </source>
</evidence>
<gene>
    <name evidence="1" type="ORF">AMORRO_LOCUS1346</name>
</gene>
<comment type="caution">
    <text evidence="1">The sequence shown here is derived from an EMBL/GenBank/DDBJ whole genome shotgun (WGS) entry which is preliminary data.</text>
</comment>
<dbReference type="EMBL" id="CAJVPV010000500">
    <property type="protein sequence ID" value="CAG8459934.1"/>
    <property type="molecule type" value="Genomic_DNA"/>
</dbReference>